<name>A0A934VF64_9BACT</name>
<gene>
    <name evidence="1" type="ORF">JIN81_06530</name>
</gene>
<reference evidence="1" key="1">
    <citation type="submission" date="2021-01" db="EMBL/GenBank/DDBJ databases">
        <title>Modified the classification status of verrucomicrobia.</title>
        <authorList>
            <person name="Feng X."/>
        </authorList>
    </citation>
    <scope>NUCLEOTIDE SEQUENCE</scope>
    <source>
        <strain evidence="1">KCTC 22201</strain>
    </source>
</reference>
<dbReference type="RefSeq" id="WP_200277837.1">
    <property type="nucleotide sequence ID" value="NZ_JAENII010000004.1"/>
</dbReference>
<evidence type="ECO:0000313" key="1">
    <source>
        <dbReference type="EMBL" id="MBK1826667.1"/>
    </source>
</evidence>
<dbReference type="Proteomes" id="UP000658278">
    <property type="component" value="Unassembled WGS sequence"/>
</dbReference>
<dbReference type="InterPro" id="IPR037107">
    <property type="entry name" value="Put_OMP_sf"/>
</dbReference>
<dbReference type="EMBL" id="JAENII010000004">
    <property type="protein sequence ID" value="MBK1826667.1"/>
    <property type="molecule type" value="Genomic_DNA"/>
</dbReference>
<protein>
    <submittedName>
        <fullName evidence="1">Lipid A deacylase LpxR family protein</fullName>
    </submittedName>
</protein>
<evidence type="ECO:0000313" key="2">
    <source>
        <dbReference type="Proteomes" id="UP000658278"/>
    </source>
</evidence>
<organism evidence="1 2">
    <name type="scientific">Haloferula rosea</name>
    <dbReference type="NCBI Taxonomy" id="490093"/>
    <lineage>
        <taxon>Bacteria</taxon>
        <taxon>Pseudomonadati</taxon>
        <taxon>Verrucomicrobiota</taxon>
        <taxon>Verrucomicrobiia</taxon>
        <taxon>Verrucomicrobiales</taxon>
        <taxon>Verrucomicrobiaceae</taxon>
        <taxon>Haloferula</taxon>
    </lineage>
</organism>
<accession>A0A934VF64</accession>
<dbReference type="Pfam" id="PF09982">
    <property type="entry name" value="LpxR"/>
    <property type="match status" value="1"/>
</dbReference>
<sequence length="351" mass="39458">MTVLLLSVVGMGAMACAQDALSDPSDDSYLTFYLDNDLFGGTDRDYTNGARLSYISGSKKVTELGPFQQALRKLSGDPESFRLFQAATGFEDPKKIRYNYGFSLTQLMFTPDDPKPYGQPPFQRQYAGWLGLGFSLHVKDDSVLNSIEFTVGMVGEDSFAEASQDFIHDLRDIEKFNGWDSQIPNELTVDLSFVQKRRVDLARWGYRAFRFDGLTEWGVRLGSFRTGAHLGGLFRFGYNLPPDFSDPRLSPNAYSHRFFGAGSGYSGNWSVYLFSGATARYVAFDASLDGPLFQDFSTSTNRRPLVGEVYAGFGVRYQRVEISYAHTWRTEEYTTQRGVADFGSLAFRVQF</sequence>
<keyword evidence="2" id="KW-1185">Reference proteome</keyword>
<dbReference type="AlphaFoldDB" id="A0A934VF64"/>
<comment type="caution">
    <text evidence="1">The sequence shown here is derived from an EMBL/GenBank/DDBJ whole genome shotgun (WGS) entry which is preliminary data.</text>
</comment>
<dbReference type="Gene3D" id="2.40.128.140">
    <property type="entry name" value="Outer membrane protein"/>
    <property type="match status" value="1"/>
</dbReference>
<dbReference type="InterPro" id="IPR018707">
    <property type="entry name" value="LpxR"/>
</dbReference>
<proteinExistence type="predicted"/>